<dbReference type="InterPro" id="IPR004345">
    <property type="entry name" value="TB2_DP1_HVA22"/>
</dbReference>
<comment type="caution">
    <text evidence="7">The sequence shown here is derived from an EMBL/GenBank/DDBJ whole genome shotgun (WGS) entry which is preliminary data.</text>
</comment>
<keyword evidence="3 6" id="KW-0812">Transmembrane</keyword>
<keyword evidence="7" id="KW-0675">Receptor</keyword>
<name>A0A0V0ZAZ1_9BILA</name>
<dbReference type="AlphaFoldDB" id="A0A0V0ZAZ1"/>
<comment type="subcellular location">
    <subcellularLocation>
        <location evidence="1 6">Membrane</location>
        <topology evidence="1 6">Multi-pass membrane protein</topology>
    </subcellularLocation>
</comment>
<protein>
    <recommendedName>
        <fullName evidence="6">Receptor expression-enhancing protein</fullName>
    </recommendedName>
</protein>
<evidence type="ECO:0000256" key="5">
    <source>
        <dbReference type="ARBA" id="ARBA00023136"/>
    </source>
</evidence>
<dbReference type="Proteomes" id="UP000054783">
    <property type="component" value="Unassembled WGS sequence"/>
</dbReference>
<evidence type="ECO:0000256" key="4">
    <source>
        <dbReference type="ARBA" id="ARBA00022989"/>
    </source>
</evidence>
<sequence length="274" mass="30654">MAECEGLYTVGCREGKLASKFTAADLQVISENLLSIDEVPDTEIPLRTAVTKAMGGQGYVKCMCLSGCSSGRCSCSRRRSVIYIYRQFFTVISIPLWRQVNKCSMNCLEMAKTVQSIFKDVSNAINNDSGTVGKLFDEIEKKTGRGRKEAAGILVSVLVTALIFVPSLAELLCNLICFVYPALKTLAEMESNEKSKCKQWMFYWVIFGFFTITDFFAESINCILPIYWLLKCIFFVWLFTPSCLGAATLYEKFFQSCYSEFVSGCTTGVEMTAE</sequence>
<evidence type="ECO:0000256" key="6">
    <source>
        <dbReference type="RuleBase" id="RU362006"/>
    </source>
</evidence>
<keyword evidence="4 6" id="KW-1133">Transmembrane helix</keyword>
<dbReference type="OrthoDB" id="5913021at2759"/>
<feature type="transmembrane region" description="Helical" evidence="6">
    <location>
        <begin position="151"/>
        <end position="181"/>
    </location>
</feature>
<dbReference type="Pfam" id="PF03134">
    <property type="entry name" value="TB2_DP1_HVA22"/>
    <property type="match status" value="1"/>
</dbReference>
<proteinExistence type="inferred from homology"/>
<feature type="transmembrane region" description="Helical" evidence="6">
    <location>
        <begin position="229"/>
        <end position="250"/>
    </location>
</feature>
<evidence type="ECO:0000256" key="2">
    <source>
        <dbReference type="ARBA" id="ARBA00008573"/>
    </source>
</evidence>
<dbReference type="PANTHER" id="PTHR12300:SF161">
    <property type="entry name" value="RECEPTOR EXPRESSION-ENHANCING PROTEIN"/>
    <property type="match status" value="1"/>
</dbReference>
<dbReference type="GO" id="GO:0016020">
    <property type="term" value="C:membrane"/>
    <property type="evidence" value="ECO:0007669"/>
    <property type="project" value="UniProtKB-SubCell"/>
</dbReference>
<dbReference type="EMBL" id="JYDQ01000284">
    <property type="protein sequence ID" value="KRY09210.1"/>
    <property type="molecule type" value="Genomic_DNA"/>
</dbReference>
<evidence type="ECO:0000256" key="3">
    <source>
        <dbReference type="ARBA" id="ARBA00022692"/>
    </source>
</evidence>
<organism evidence="7 8">
    <name type="scientific">Trichinella patagoniensis</name>
    <dbReference type="NCBI Taxonomy" id="990121"/>
    <lineage>
        <taxon>Eukaryota</taxon>
        <taxon>Metazoa</taxon>
        <taxon>Ecdysozoa</taxon>
        <taxon>Nematoda</taxon>
        <taxon>Enoplea</taxon>
        <taxon>Dorylaimia</taxon>
        <taxon>Trichinellida</taxon>
        <taxon>Trichinellidae</taxon>
        <taxon>Trichinella</taxon>
    </lineage>
</organism>
<keyword evidence="5 6" id="KW-0472">Membrane</keyword>
<evidence type="ECO:0000313" key="8">
    <source>
        <dbReference type="Proteomes" id="UP000054783"/>
    </source>
</evidence>
<keyword evidence="8" id="KW-1185">Reference proteome</keyword>
<gene>
    <name evidence="7" type="primary">Reep5</name>
    <name evidence="7" type="ORF">T12_117</name>
</gene>
<evidence type="ECO:0000313" key="7">
    <source>
        <dbReference type="EMBL" id="KRY09210.1"/>
    </source>
</evidence>
<feature type="transmembrane region" description="Helical" evidence="6">
    <location>
        <begin position="201"/>
        <end position="217"/>
    </location>
</feature>
<dbReference type="PANTHER" id="PTHR12300">
    <property type="entry name" value="HVA22-LIKE PROTEINS"/>
    <property type="match status" value="1"/>
</dbReference>
<accession>A0A0V0ZAZ1</accession>
<evidence type="ECO:0000256" key="1">
    <source>
        <dbReference type="ARBA" id="ARBA00004141"/>
    </source>
</evidence>
<comment type="similarity">
    <text evidence="2 6">Belongs to the DP1 family.</text>
</comment>
<reference evidence="7 8" key="1">
    <citation type="submission" date="2015-01" db="EMBL/GenBank/DDBJ databases">
        <title>Evolution of Trichinella species and genotypes.</title>
        <authorList>
            <person name="Korhonen P.K."/>
            <person name="Edoardo P."/>
            <person name="Giuseppe L.R."/>
            <person name="Gasser R.B."/>
        </authorList>
    </citation>
    <scope>NUCLEOTIDE SEQUENCE [LARGE SCALE GENOMIC DNA]</scope>
    <source>
        <strain evidence="7">ISS2496</strain>
    </source>
</reference>